<evidence type="ECO:0000313" key="7">
    <source>
        <dbReference type="Proteomes" id="UP000270261"/>
    </source>
</evidence>
<dbReference type="HAMAP" id="MF_00291_B">
    <property type="entry name" value="Ribosomal_uS2_B"/>
    <property type="match status" value="1"/>
</dbReference>
<evidence type="ECO:0000256" key="1">
    <source>
        <dbReference type="ARBA" id="ARBA00006242"/>
    </source>
</evidence>
<protein>
    <recommendedName>
        <fullName evidence="4 5">Small ribosomal subunit protein uS2</fullName>
    </recommendedName>
</protein>
<evidence type="ECO:0000256" key="5">
    <source>
        <dbReference type="HAMAP-Rule" id="MF_00291"/>
    </source>
</evidence>
<dbReference type="InterPro" id="IPR005706">
    <property type="entry name" value="Ribosomal_uS2_bac/mit/plastid"/>
</dbReference>
<organism evidence="6 7">
    <name type="scientific">Lautropia dentalis</name>
    <dbReference type="NCBI Taxonomy" id="2490857"/>
    <lineage>
        <taxon>Bacteria</taxon>
        <taxon>Pseudomonadati</taxon>
        <taxon>Pseudomonadota</taxon>
        <taxon>Betaproteobacteria</taxon>
        <taxon>Burkholderiales</taxon>
        <taxon>Burkholderiaceae</taxon>
        <taxon>Lautropia</taxon>
    </lineage>
</organism>
<dbReference type="PRINTS" id="PR00395">
    <property type="entry name" value="RIBOSOMALS2"/>
</dbReference>
<dbReference type="NCBIfam" id="TIGR01011">
    <property type="entry name" value="rpsB_bact"/>
    <property type="match status" value="1"/>
</dbReference>
<keyword evidence="2 5" id="KW-0689">Ribosomal protein</keyword>
<dbReference type="PROSITE" id="PS00962">
    <property type="entry name" value="RIBOSOMAL_S2_1"/>
    <property type="match status" value="1"/>
</dbReference>
<reference evidence="6 7" key="1">
    <citation type="submission" date="2018-11" db="EMBL/GenBank/DDBJ databases">
        <title>Genome sequencing of Lautropia sp. KCOM 2505 (= ChDC F240).</title>
        <authorList>
            <person name="Kook J.-K."/>
            <person name="Park S.-N."/>
            <person name="Lim Y.K."/>
        </authorList>
    </citation>
    <scope>NUCLEOTIDE SEQUENCE [LARGE SCALE GENOMIC DNA]</scope>
    <source>
        <strain evidence="6 7">KCOM 2505</strain>
    </source>
</reference>
<dbReference type="FunFam" id="1.10.287.610:FF:000001">
    <property type="entry name" value="30S ribosomal protein S2"/>
    <property type="match status" value="1"/>
</dbReference>
<dbReference type="InterPro" id="IPR023591">
    <property type="entry name" value="Ribosomal_uS2_flav_dom_sf"/>
</dbReference>
<dbReference type="GO" id="GO:0022627">
    <property type="term" value="C:cytosolic small ribosomal subunit"/>
    <property type="evidence" value="ECO:0007669"/>
    <property type="project" value="TreeGrafter"/>
</dbReference>
<dbReference type="CDD" id="cd01425">
    <property type="entry name" value="RPS2"/>
    <property type="match status" value="1"/>
</dbReference>
<dbReference type="GO" id="GO:0003735">
    <property type="term" value="F:structural constituent of ribosome"/>
    <property type="evidence" value="ECO:0007669"/>
    <property type="project" value="InterPro"/>
</dbReference>
<dbReference type="RefSeq" id="WP_125094891.1">
    <property type="nucleotide sequence ID" value="NZ_RRUE01000001.1"/>
</dbReference>
<gene>
    <name evidence="5 6" type="primary">rpsB</name>
    <name evidence="6" type="ORF">EHV23_04525</name>
</gene>
<dbReference type="Proteomes" id="UP000270261">
    <property type="component" value="Unassembled WGS sequence"/>
</dbReference>
<proteinExistence type="inferred from homology"/>
<keyword evidence="7" id="KW-1185">Reference proteome</keyword>
<dbReference type="PANTHER" id="PTHR12534:SF0">
    <property type="entry name" value="SMALL RIBOSOMAL SUBUNIT PROTEIN US2M"/>
    <property type="match status" value="1"/>
</dbReference>
<accession>A0A3R8MUH8</accession>
<dbReference type="InterPro" id="IPR001865">
    <property type="entry name" value="Ribosomal_uS2"/>
</dbReference>
<dbReference type="AlphaFoldDB" id="A0A3R8MUH8"/>
<dbReference type="Gene3D" id="3.40.50.10490">
    <property type="entry name" value="Glucose-6-phosphate isomerase like protein, domain 1"/>
    <property type="match status" value="1"/>
</dbReference>
<evidence type="ECO:0000256" key="2">
    <source>
        <dbReference type="ARBA" id="ARBA00022980"/>
    </source>
</evidence>
<keyword evidence="3 5" id="KW-0687">Ribonucleoprotein</keyword>
<dbReference type="InterPro" id="IPR018130">
    <property type="entry name" value="Ribosomal_uS2_CS"/>
</dbReference>
<sequence length="252" mass="27929">MSVTIRQMLEAGVHFGHQTRFWNPRMAPYIFGHRNKIHIINLEKTLVKYQEATRYLKQLAANGGTILFVGTKRQSREIIAEEAARAGMPYVDERWLGGMMTNFKTVKGSIKRLKDMEQAVEDGALDQMTKKEALLFTRELEKLTSSLGGIKDLNGLPDALFIVDVGYHKIAVTEARKLGVPIVAVVDTNHSPEGIDYVIPGNDDSGRAVRLYARGVADAILEGKAARLQETVKAATEEDEFVEVEADAGEEA</sequence>
<comment type="caution">
    <text evidence="6">The sequence shown here is derived from an EMBL/GenBank/DDBJ whole genome shotgun (WGS) entry which is preliminary data.</text>
</comment>
<dbReference type="PANTHER" id="PTHR12534">
    <property type="entry name" value="30S RIBOSOMAL PROTEIN S2 PROKARYOTIC AND ORGANELLAR"/>
    <property type="match status" value="1"/>
</dbReference>
<dbReference type="OrthoDB" id="9808036at2"/>
<dbReference type="SUPFAM" id="SSF52313">
    <property type="entry name" value="Ribosomal protein S2"/>
    <property type="match status" value="1"/>
</dbReference>
<name>A0A3R8MUH8_9BURK</name>
<dbReference type="Gene3D" id="1.10.287.610">
    <property type="entry name" value="Helix hairpin bin"/>
    <property type="match status" value="1"/>
</dbReference>
<dbReference type="GO" id="GO:0006412">
    <property type="term" value="P:translation"/>
    <property type="evidence" value="ECO:0007669"/>
    <property type="project" value="UniProtKB-UniRule"/>
</dbReference>
<dbReference type="EMBL" id="RRUE01000001">
    <property type="protein sequence ID" value="RRN45462.1"/>
    <property type="molecule type" value="Genomic_DNA"/>
</dbReference>
<evidence type="ECO:0000256" key="4">
    <source>
        <dbReference type="ARBA" id="ARBA00035256"/>
    </source>
</evidence>
<evidence type="ECO:0000256" key="3">
    <source>
        <dbReference type="ARBA" id="ARBA00023274"/>
    </source>
</evidence>
<comment type="similarity">
    <text evidence="1 5">Belongs to the universal ribosomal protein uS2 family.</text>
</comment>
<dbReference type="Pfam" id="PF00318">
    <property type="entry name" value="Ribosomal_S2"/>
    <property type="match status" value="1"/>
</dbReference>
<evidence type="ECO:0000313" key="6">
    <source>
        <dbReference type="EMBL" id="RRN45462.1"/>
    </source>
</evidence>